<feature type="domain" description="NB-ARC" evidence="2">
    <location>
        <begin position="1"/>
        <end position="128"/>
    </location>
</feature>
<dbReference type="InterPro" id="IPR002182">
    <property type="entry name" value="NB-ARC"/>
</dbReference>
<dbReference type="PANTHER" id="PTHR36766">
    <property type="entry name" value="PLANT BROAD-SPECTRUM MILDEW RESISTANCE PROTEIN RPW8"/>
    <property type="match status" value="1"/>
</dbReference>
<evidence type="ECO:0000259" key="2">
    <source>
        <dbReference type="Pfam" id="PF00931"/>
    </source>
</evidence>
<comment type="caution">
    <text evidence="3">The sequence shown here is derived from an EMBL/GenBank/DDBJ whole genome shotgun (WGS) entry which is preliminary data.</text>
</comment>
<evidence type="ECO:0000256" key="1">
    <source>
        <dbReference type="ARBA" id="ARBA00022821"/>
    </source>
</evidence>
<organism evidence="3 4">
    <name type="scientific">Hevea brasiliensis</name>
    <name type="common">Para rubber tree</name>
    <name type="synonym">Siphonia brasiliensis</name>
    <dbReference type="NCBI Taxonomy" id="3981"/>
    <lineage>
        <taxon>Eukaryota</taxon>
        <taxon>Viridiplantae</taxon>
        <taxon>Streptophyta</taxon>
        <taxon>Embryophyta</taxon>
        <taxon>Tracheophyta</taxon>
        <taxon>Spermatophyta</taxon>
        <taxon>Magnoliopsida</taxon>
        <taxon>eudicotyledons</taxon>
        <taxon>Gunneridae</taxon>
        <taxon>Pentapetalae</taxon>
        <taxon>rosids</taxon>
        <taxon>fabids</taxon>
        <taxon>Malpighiales</taxon>
        <taxon>Euphorbiaceae</taxon>
        <taxon>Crotonoideae</taxon>
        <taxon>Micrandreae</taxon>
        <taxon>Hevea</taxon>
    </lineage>
</organism>
<dbReference type="Gene3D" id="3.40.50.300">
    <property type="entry name" value="P-loop containing nucleotide triphosphate hydrolases"/>
    <property type="match status" value="1"/>
</dbReference>
<dbReference type="InterPro" id="IPR027417">
    <property type="entry name" value="P-loop_NTPase"/>
</dbReference>
<accession>A0ABQ9MFC9</accession>
<keyword evidence="1" id="KW-0611">Plant defense</keyword>
<name>A0ABQ9MFC9_HEVBR</name>
<evidence type="ECO:0000313" key="3">
    <source>
        <dbReference type="EMBL" id="KAJ9178996.1"/>
    </source>
</evidence>
<keyword evidence="4" id="KW-1185">Reference proteome</keyword>
<reference evidence="3" key="1">
    <citation type="journal article" date="2023" name="Plant Biotechnol. J.">
        <title>Chromosome-level wild Hevea brasiliensis genome provides new tools for genomic-assisted breeding and valuable loci to elevate rubber yield.</title>
        <authorList>
            <person name="Cheng H."/>
            <person name="Song X."/>
            <person name="Hu Y."/>
            <person name="Wu T."/>
            <person name="Yang Q."/>
            <person name="An Z."/>
            <person name="Feng S."/>
            <person name="Deng Z."/>
            <person name="Wu W."/>
            <person name="Zeng X."/>
            <person name="Tu M."/>
            <person name="Wang X."/>
            <person name="Huang H."/>
        </authorList>
    </citation>
    <scope>NUCLEOTIDE SEQUENCE</scope>
    <source>
        <strain evidence="3">MT/VB/25A 57/8</strain>
    </source>
</reference>
<dbReference type="Pfam" id="PF00931">
    <property type="entry name" value="NB-ARC"/>
    <property type="match status" value="1"/>
</dbReference>
<protein>
    <recommendedName>
        <fullName evidence="2">NB-ARC domain-containing protein</fullName>
    </recommendedName>
</protein>
<gene>
    <name evidence="3" type="ORF">P3X46_010831</name>
</gene>
<evidence type="ECO:0000313" key="4">
    <source>
        <dbReference type="Proteomes" id="UP001174677"/>
    </source>
</evidence>
<proteinExistence type="predicted"/>
<dbReference type="EMBL" id="JARPOI010000006">
    <property type="protein sequence ID" value="KAJ9178996.1"/>
    <property type="molecule type" value="Genomic_DNA"/>
</dbReference>
<sequence>MGGIGKTTLAQLVYNDYRLKEYFSYQAWVCVSEEFDIFRVLKTILEQLMEKLAGKKFLIVLDDVWNENYFEWERLRTPFNVAAGGSKIIVTTRNESVASVVRTSPINYLNVLSDDDCWLLFARHAFVNGDSRAQSTPETLRREITKRC</sequence>
<dbReference type="PANTHER" id="PTHR36766:SF51">
    <property type="entry name" value="DISEASE RESISTANCE RPP13-LIKE PROTEIN 1"/>
    <property type="match status" value="1"/>
</dbReference>
<dbReference type="Proteomes" id="UP001174677">
    <property type="component" value="Chromosome 6"/>
</dbReference>
<dbReference type="SUPFAM" id="SSF52540">
    <property type="entry name" value="P-loop containing nucleoside triphosphate hydrolases"/>
    <property type="match status" value="1"/>
</dbReference>